<name>A0AAV5NYC6_9VIBR</name>
<sequence length="135" mass="15276">MSGKIFLEGKPLSGITVIREVQTLGKVVDIVKTDENGAFYFRAFHYDFLIPTKNENTLKAIISITAEKGNSKKALWSSEHTGINYLPFMEPAMSTMTCDFNNGVSQIEFQSHFEQDKRTQVKSICQFKNNKSPTM</sequence>
<protein>
    <recommendedName>
        <fullName evidence="1">DUF6795 domain-containing protein</fullName>
    </recommendedName>
</protein>
<proteinExistence type="predicted"/>
<comment type="caution">
    <text evidence="2">The sequence shown here is derived from an EMBL/GenBank/DDBJ whole genome shotgun (WGS) entry which is preliminary data.</text>
</comment>
<evidence type="ECO:0000313" key="2">
    <source>
        <dbReference type="EMBL" id="GLQ75565.1"/>
    </source>
</evidence>
<evidence type="ECO:0000259" key="1">
    <source>
        <dbReference type="Pfam" id="PF20598"/>
    </source>
</evidence>
<dbReference type="InterPro" id="IPR046474">
    <property type="entry name" value="DUF6795"/>
</dbReference>
<dbReference type="AlphaFoldDB" id="A0AAV5NYC6"/>
<organism evidence="2 3">
    <name type="scientific">Vibrio penaeicida</name>
    <dbReference type="NCBI Taxonomy" id="104609"/>
    <lineage>
        <taxon>Bacteria</taxon>
        <taxon>Pseudomonadati</taxon>
        <taxon>Pseudomonadota</taxon>
        <taxon>Gammaproteobacteria</taxon>
        <taxon>Vibrionales</taxon>
        <taxon>Vibrionaceae</taxon>
        <taxon>Vibrio</taxon>
    </lineage>
</organism>
<dbReference type="EMBL" id="BSNX01000074">
    <property type="protein sequence ID" value="GLQ75565.1"/>
    <property type="molecule type" value="Genomic_DNA"/>
</dbReference>
<gene>
    <name evidence="2" type="ORF">GCM10007932_49270</name>
</gene>
<keyword evidence="3" id="KW-1185">Reference proteome</keyword>
<dbReference type="Pfam" id="PF20598">
    <property type="entry name" value="DUF6795"/>
    <property type="match status" value="1"/>
</dbReference>
<dbReference type="Proteomes" id="UP001156690">
    <property type="component" value="Unassembled WGS sequence"/>
</dbReference>
<evidence type="ECO:0000313" key="3">
    <source>
        <dbReference type="Proteomes" id="UP001156690"/>
    </source>
</evidence>
<accession>A0AAV5NYC6</accession>
<dbReference type="RefSeq" id="WP_126606331.1">
    <property type="nucleotide sequence ID" value="NZ_AP025144.1"/>
</dbReference>
<feature type="domain" description="DUF6795" evidence="1">
    <location>
        <begin position="1"/>
        <end position="102"/>
    </location>
</feature>
<reference evidence="3" key="1">
    <citation type="journal article" date="2019" name="Int. J. Syst. Evol. Microbiol.">
        <title>The Global Catalogue of Microorganisms (GCM) 10K type strain sequencing project: providing services to taxonomists for standard genome sequencing and annotation.</title>
        <authorList>
            <consortium name="The Broad Institute Genomics Platform"/>
            <consortium name="The Broad Institute Genome Sequencing Center for Infectious Disease"/>
            <person name="Wu L."/>
            <person name="Ma J."/>
        </authorList>
    </citation>
    <scope>NUCLEOTIDE SEQUENCE [LARGE SCALE GENOMIC DNA]</scope>
    <source>
        <strain evidence="3">NBRC 15640</strain>
    </source>
</reference>